<name>A0ABZ0SKV6_9MICO</name>
<dbReference type="Pfam" id="PF07690">
    <property type="entry name" value="MFS_1"/>
    <property type="match status" value="1"/>
</dbReference>
<keyword evidence="2 5" id="KW-0812">Transmembrane</keyword>
<feature type="transmembrane region" description="Helical" evidence="5">
    <location>
        <begin position="265"/>
        <end position="283"/>
    </location>
</feature>
<organism evidence="7 8">
    <name type="scientific">Microbacterium rhizosphaerae</name>
    <dbReference type="NCBI Taxonomy" id="1678237"/>
    <lineage>
        <taxon>Bacteria</taxon>
        <taxon>Bacillati</taxon>
        <taxon>Actinomycetota</taxon>
        <taxon>Actinomycetes</taxon>
        <taxon>Micrococcales</taxon>
        <taxon>Microbacteriaceae</taxon>
        <taxon>Microbacterium</taxon>
    </lineage>
</organism>
<dbReference type="PANTHER" id="PTHR23528">
    <property type="match status" value="1"/>
</dbReference>
<gene>
    <name evidence="7" type="ORF">SM116_17035</name>
</gene>
<evidence type="ECO:0000256" key="3">
    <source>
        <dbReference type="ARBA" id="ARBA00022989"/>
    </source>
</evidence>
<dbReference type="PANTHER" id="PTHR23528:SF1">
    <property type="entry name" value="MAJOR FACILITATOR SUPERFAMILY (MFS) PROFILE DOMAIN-CONTAINING PROTEIN"/>
    <property type="match status" value="1"/>
</dbReference>
<feature type="transmembrane region" description="Helical" evidence="5">
    <location>
        <begin position="46"/>
        <end position="71"/>
    </location>
</feature>
<sequence length="447" mass="47507">MPTPSNDEPLVTPRPAAVPMPVVDATTLEELAEHPGADLPKVGARYIWFMVLAQFGVFMAFITPIAISLAIRVQGLAPGHAEYLGYITGAGALFVMLSSPFMGVWSDRTRTRIGRRRPFMIGGMVVGVISLVWMAVAPSVLLLGVGWVLAQWGWGTVLSNLQISTADRLPESQRGKVGGLTGFATQIAPVFGVVIAQFFTSDALLLFLVPGAVGVVLVTLFVTLVHEDDSRGLPKDQLTLGRLLRKYVYKPSRFPDFSWNWLGRFLFYFGLTLNTTFTAFFFAERLGVTVDKVAGVIAALGGIGVLATTVGAIGGGFLSDRLRRRRVFLVLGGAVMAAGMTTMALSTSLPLLVTGSLVVSVGIGLFAAVDQALLLDVLPEKDTDAGRFMGITGFATSIPQSVAPLVASAILLIGVTGGQKNYTLLFLVAAALVLLGGLVILRIRSVR</sequence>
<dbReference type="EMBL" id="CP139368">
    <property type="protein sequence ID" value="WPR89440.1"/>
    <property type="molecule type" value="Genomic_DNA"/>
</dbReference>
<evidence type="ECO:0000256" key="2">
    <source>
        <dbReference type="ARBA" id="ARBA00022692"/>
    </source>
</evidence>
<evidence type="ECO:0000313" key="7">
    <source>
        <dbReference type="EMBL" id="WPR89440.1"/>
    </source>
</evidence>
<keyword evidence="8" id="KW-1185">Reference proteome</keyword>
<evidence type="ECO:0000256" key="1">
    <source>
        <dbReference type="ARBA" id="ARBA00004651"/>
    </source>
</evidence>
<keyword evidence="4 5" id="KW-0472">Membrane</keyword>
<feature type="domain" description="Major facilitator superfamily (MFS) profile" evidence="6">
    <location>
        <begin position="49"/>
        <end position="447"/>
    </location>
</feature>
<dbReference type="PROSITE" id="PS50850">
    <property type="entry name" value="MFS"/>
    <property type="match status" value="1"/>
</dbReference>
<reference evidence="7 8" key="1">
    <citation type="submission" date="2023-11" db="EMBL/GenBank/DDBJ databases">
        <title>Genome sequence of Microbacterium rhizosphaerae KACC 19337.</title>
        <authorList>
            <person name="Choi H."/>
            <person name="Kim S."/>
            <person name="Kim Y."/>
            <person name="Kwon S.-W."/>
            <person name="Heo J."/>
        </authorList>
    </citation>
    <scope>NUCLEOTIDE SEQUENCE [LARGE SCALE GENOMIC DNA]</scope>
    <source>
        <strain evidence="7 8">KACC 19337</strain>
    </source>
</reference>
<feature type="transmembrane region" description="Helical" evidence="5">
    <location>
        <begin position="83"/>
        <end position="106"/>
    </location>
</feature>
<feature type="transmembrane region" description="Helical" evidence="5">
    <location>
        <begin position="327"/>
        <end position="345"/>
    </location>
</feature>
<dbReference type="Proteomes" id="UP001323798">
    <property type="component" value="Chromosome"/>
</dbReference>
<dbReference type="InterPro" id="IPR020846">
    <property type="entry name" value="MFS_dom"/>
</dbReference>
<feature type="transmembrane region" description="Helical" evidence="5">
    <location>
        <begin position="205"/>
        <end position="225"/>
    </location>
</feature>
<evidence type="ECO:0000256" key="5">
    <source>
        <dbReference type="SAM" id="Phobius"/>
    </source>
</evidence>
<comment type="subcellular location">
    <subcellularLocation>
        <location evidence="1">Cell membrane</location>
        <topology evidence="1">Multi-pass membrane protein</topology>
    </subcellularLocation>
</comment>
<protein>
    <submittedName>
        <fullName evidence="7">MFS transporter</fullName>
    </submittedName>
</protein>
<proteinExistence type="predicted"/>
<feature type="transmembrane region" description="Helical" evidence="5">
    <location>
        <begin position="390"/>
        <end position="416"/>
    </location>
</feature>
<feature type="transmembrane region" description="Helical" evidence="5">
    <location>
        <begin position="295"/>
        <end position="318"/>
    </location>
</feature>
<accession>A0ABZ0SKV6</accession>
<dbReference type="RefSeq" id="WP_320942156.1">
    <property type="nucleotide sequence ID" value="NZ_BAABEU010000001.1"/>
</dbReference>
<feature type="transmembrane region" description="Helical" evidence="5">
    <location>
        <begin position="118"/>
        <end position="136"/>
    </location>
</feature>
<feature type="transmembrane region" description="Helical" evidence="5">
    <location>
        <begin position="351"/>
        <end position="369"/>
    </location>
</feature>
<feature type="transmembrane region" description="Helical" evidence="5">
    <location>
        <begin position="422"/>
        <end position="441"/>
    </location>
</feature>
<evidence type="ECO:0000259" key="6">
    <source>
        <dbReference type="PROSITE" id="PS50850"/>
    </source>
</evidence>
<keyword evidence="3 5" id="KW-1133">Transmembrane helix</keyword>
<dbReference type="InterPro" id="IPR011701">
    <property type="entry name" value="MFS"/>
</dbReference>
<dbReference type="CDD" id="cd06174">
    <property type="entry name" value="MFS"/>
    <property type="match status" value="1"/>
</dbReference>
<dbReference type="Gene3D" id="1.20.1250.20">
    <property type="entry name" value="MFS general substrate transporter like domains"/>
    <property type="match status" value="2"/>
</dbReference>
<dbReference type="SUPFAM" id="SSF103473">
    <property type="entry name" value="MFS general substrate transporter"/>
    <property type="match status" value="1"/>
</dbReference>
<feature type="transmembrane region" description="Helical" evidence="5">
    <location>
        <begin position="177"/>
        <end position="199"/>
    </location>
</feature>
<feature type="transmembrane region" description="Helical" evidence="5">
    <location>
        <begin position="142"/>
        <end position="165"/>
    </location>
</feature>
<dbReference type="InterPro" id="IPR036259">
    <property type="entry name" value="MFS_trans_sf"/>
</dbReference>
<evidence type="ECO:0000256" key="4">
    <source>
        <dbReference type="ARBA" id="ARBA00023136"/>
    </source>
</evidence>
<evidence type="ECO:0000313" key="8">
    <source>
        <dbReference type="Proteomes" id="UP001323798"/>
    </source>
</evidence>